<keyword evidence="3" id="KW-1185">Reference proteome</keyword>
<protein>
    <submittedName>
        <fullName evidence="2">Uncharacterized protein</fullName>
    </submittedName>
</protein>
<accession>A0A3S4WQL8</accession>
<evidence type="ECO:0000313" key="1">
    <source>
        <dbReference type="EMBL" id="KEY19453.1"/>
    </source>
</evidence>
<gene>
    <name evidence="1" type="ORF">HY04_13735</name>
    <name evidence="2" type="ORF">NCTC13489_00830</name>
</gene>
<reference evidence="1 3" key="1">
    <citation type="submission" date="2014-07" db="EMBL/GenBank/DDBJ databases">
        <authorList>
            <person name="Pisani N.G."/>
            <person name="Newman J.D."/>
        </authorList>
    </citation>
    <scope>NUCLEOTIDE SEQUENCE [LARGE SCALE GENOMIC DNA]</scope>
    <source>
        <strain evidence="1 3">LMG 24720</strain>
    </source>
</reference>
<reference evidence="2 4" key="2">
    <citation type="submission" date="2018-12" db="EMBL/GenBank/DDBJ databases">
        <authorList>
            <consortium name="Pathogen Informatics"/>
        </authorList>
    </citation>
    <scope>NUCLEOTIDE SEQUENCE [LARGE SCALE GENOMIC DNA]</scope>
    <source>
        <strain evidence="2 4">NCTC13489</strain>
    </source>
</reference>
<dbReference type="Proteomes" id="UP000270036">
    <property type="component" value="Chromosome"/>
</dbReference>
<dbReference type="RefSeq" id="WP_034720588.1">
    <property type="nucleotide sequence ID" value="NZ_FOIX01000003.1"/>
</dbReference>
<evidence type="ECO:0000313" key="4">
    <source>
        <dbReference type="Proteomes" id="UP000270036"/>
    </source>
</evidence>
<evidence type="ECO:0000313" key="3">
    <source>
        <dbReference type="Proteomes" id="UP000028349"/>
    </source>
</evidence>
<dbReference type="OrthoDB" id="1274393at2"/>
<dbReference type="EMBL" id="LR134441">
    <property type="protein sequence ID" value="VEH97444.1"/>
    <property type="molecule type" value="Genomic_DNA"/>
</dbReference>
<organism evidence="2 4">
    <name type="scientific">Kaistella antarctica</name>
    <dbReference type="NCBI Taxonomy" id="266748"/>
    <lineage>
        <taxon>Bacteria</taxon>
        <taxon>Pseudomonadati</taxon>
        <taxon>Bacteroidota</taxon>
        <taxon>Flavobacteriia</taxon>
        <taxon>Flavobacteriales</taxon>
        <taxon>Weeksellaceae</taxon>
        <taxon>Chryseobacterium group</taxon>
        <taxon>Kaistella</taxon>
    </lineage>
</organism>
<dbReference type="EMBL" id="JPEP01000002">
    <property type="protein sequence ID" value="KEY19453.1"/>
    <property type="molecule type" value="Genomic_DNA"/>
</dbReference>
<evidence type="ECO:0000313" key="2">
    <source>
        <dbReference type="EMBL" id="VEH97444.1"/>
    </source>
</evidence>
<sequence>MENKKENKEENESRIINIEGVNDRVIRDESNESDKVIINDRPLDAENAVPPKAWENQKKAYDDAWENNKNQALEGDL</sequence>
<name>A0A3S4WQL8_9FLAO</name>
<dbReference type="AlphaFoldDB" id="A0A3S4WQL8"/>
<proteinExistence type="predicted"/>
<dbReference type="Proteomes" id="UP000028349">
    <property type="component" value="Unassembled WGS sequence"/>
</dbReference>
<dbReference type="KEGG" id="cant:NCTC13489_00830"/>